<dbReference type="Gene3D" id="2.60.40.650">
    <property type="match status" value="1"/>
</dbReference>
<dbReference type="AlphaFoldDB" id="A0A4R4NV92"/>
<gene>
    <name evidence="2" type="ORF">E1284_25950</name>
</gene>
<feature type="chain" id="PRO_5020427379" evidence="1">
    <location>
        <begin position="29"/>
        <end position="774"/>
    </location>
</feature>
<accession>A0A4R4NV92</accession>
<proteinExistence type="predicted"/>
<dbReference type="Proteomes" id="UP000295431">
    <property type="component" value="Unassembled WGS sequence"/>
</dbReference>
<comment type="caution">
    <text evidence="2">The sequence shown here is derived from an EMBL/GenBank/DDBJ whole genome shotgun (WGS) entry which is preliminary data.</text>
</comment>
<keyword evidence="1" id="KW-0732">Signal</keyword>
<evidence type="ECO:0000256" key="1">
    <source>
        <dbReference type="SAM" id="SignalP"/>
    </source>
</evidence>
<reference evidence="2 3" key="1">
    <citation type="submission" date="2019-03" db="EMBL/GenBank/DDBJ databases">
        <title>Draft genome sequences of novel Actinobacteria.</title>
        <authorList>
            <person name="Sahin N."/>
            <person name="Ay H."/>
            <person name="Saygin H."/>
        </authorList>
    </citation>
    <scope>NUCLEOTIDE SEQUENCE [LARGE SCALE GENOMIC DNA]</scope>
    <source>
        <strain evidence="2 3">DSM 45347</strain>
    </source>
</reference>
<organism evidence="2 3">
    <name type="scientific">Actinomadura bangladeshensis</name>
    <dbReference type="NCBI Taxonomy" id="453573"/>
    <lineage>
        <taxon>Bacteria</taxon>
        <taxon>Bacillati</taxon>
        <taxon>Actinomycetota</taxon>
        <taxon>Actinomycetes</taxon>
        <taxon>Streptosporangiales</taxon>
        <taxon>Thermomonosporaceae</taxon>
        <taxon>Actinomadura</taxon>
    </lineage>
</organism>
<dbReference type="InterPro" id="IPR014756">
    <property type="entry name" value="Ig_E-set"/>
</dbReference>
<dbReference type="OrthoDB" id="614750at2"/>
<sequence length="774" mass="82221">MKRRAGIAVSVTLTLVLNPLVAVSAASAAAGETTSAHGAPQSYEVASKRPTAPFTVAPRRLAVPLTWSETEVKPVSRPITYRNNTAKAVEVGLKVKLRDGSGHEAPAALAKLSAETLTVRAGQEARANLELRRNGVEPGLYRGTVQVTSAAGEQMGSTAVSIDLRAPASPPAPPVGSITASADTVNVDLASPGIPDLTRRHTLTYRNTGNRAVRLRLSADVTGPDGESAKAPAGFLDMPDHVTVPARRSAQVTLTFRGAGIPHGRYLGALVATGNDGATKVTTAIVADVGRDLYNVGVNLIDRNGAAPTQPIWVYAWSVSNGGRWERKVENGSGVFELPPGTYDITTAVPTGAGETLINRRVTVDDWDLDLGMDAREGEPVELSPQGIGVPGMVEAWYDTPWYRFTADGPEGSVFAVWHGPDEVGDNVGFQVTGWGKRDATNGPGAAYILSRHFAGRIPSSTVWHPSPSELSVTRNHFRSVNLSGTGGLNVTGGYVDEMRMDVTFPQTVTTYIEPGLVYSRELGYGIGYENWAEIADYRTTAVQGERDDVWNGAVLTTGDFGTGSEPQRSSGGQLSVIAPIGYTDSSGRTGSMDRTTNEFTLAADGQTIATGTGQLYAGVPPESKRYTLTWDRTANPEIAKFSTEINTEWSFESHHIDWVEQTLPLHLLRLAVPGLNDANAAAPGSQLRMPVTVQPVGDLPAPEITALSVEASYDDGGTWQAASSAKENGAWTAIVTNPDAPGFVSLRVKATDSDGNTVTQSFIRAYEVTSWMR</sequence>
<evidence type="ECO:0000313" key="2">
    <source>
        <dbReference type="EMBL" id="TDC11957.1"/>
    </source>
</evidence>
<feature type="signal peptide" evidence="1">
    <location>
        <begin position="1"/>
        <end position="28"/>
    </location>
</feature>
<keyword evidence="3" id="KW-1185">Reference proteome</keyword>
<dbReference type="RefSeq" id="WP_131942749.1">
    <property type="nucleotide sequence ID" value="NZ_BAAAMX010000046.1"/>
</dbReference>
<dbReference type="SUPFAM" id="SSF81296">
    <property type="entry name" value="E set domains"/>
    <property type="match status" value="1"/>
</dbReference>
<protein>
    <submittedName>
        <fullName evidence="2">Uncharacterized protein</fullName>
    </submittedName>
</protein>
<name>A0A4R4NV92_9ACTN</name>
<evidence type="ECO:0000313" key="3">
    <source>
        <dbReference type="Proteomes" id="UP000295431"/>
    </source>
</evidence>
<dbReference type="EMBL" id="SMJW01000152">
    <property type="protein sequence ID" value="TDC11957.1"/>
    <property type="molecule type" value="Genomic_DNA"/>
</dbReference>